<dbReference type="PANTHER" id="PTHR33677">
    <property type="entry name" value="TRANSCRIPTIONAL REPRESSOR FRMR-RELATED"/>
    <property type="match status" value="1"/>
</dbReference>
<keyword evidence="4" id="KW-0678">Repressor</keyword>
<evidence type="ECO:0000313" key="11">
    <source>
        <dbReference type="EMBL" id="SDF04826.1"/>
    </source>
</evidence>
<keyword evidence="5" id="KW-0479">Metal-binding</keyword>
<keyword evidence="3" id="KW-0963">Cytoplasm</keyword>
<evidence type="ECO:0000256" key="10">
    <source>
        <dbReference type="SAM" id="MobiDB-lite"/>
    </source>
</evidence>
<dbReference type="AlphaFoldDB" id="A0A1G7HX61"/>
<keyword evidence="8 11" id="KW-0238">DNA-binding</keyword>
<accession>A0A1G7HX61</accession>
<dbReference type="GO" id="GO:0000976">
    <property type="term" value="F:transcription cis-regulatory region binding"/>
    <property type="evidence" value="ECO:0007669"/>
    <property type="project" value="UniProtKB-ARBA"/>
</dbReference>
<comment type="similarity">
    <text evidence="2">Belongs to the CsoR family.</text>
</comment>
<evidence type="ECO:0000313" key="12">
    <source>
        <dbReference type="Proteomes" id="UP000199406"/>
    </source>
</evidence>
<dbReference type="InterPro" id="IPR003735">
    <property type="entry name" value="Metal_Tscrpt_repr"/>
</dbReference>
<dbReference type="CDD" id="cd10148">
    <property type="entry name" value="CsoR-like_DUF156"/>
    <property type="match status" value="1"/>
</dbReference>
<name>A0A1G7HX61_9ACTN</name>
<dbReference type="EMBL" id="FNBT01000001">
    <property type="protein sequence ID" value="SDF04826.1"/>
    <property type="molecule type" value="Genomic_DNA"/>
</dbReference>
<evidence type="ECO:0000256" key="5">
    <source>
        <dbReference type="ARBA" id="ARBA00022723"/>
    </source>
</evidence>
<evidence type="ECO:0000256" key="3">
    <source>
        <dbReference type="ARBA" id="ARBA00022490"/>
    </source>
</evidence>
<sequence length="113" mass="12523">MTSVDQPAAATASAEESHDHQHGYIHRKDDYLKRLRRIEGQARGLQRMVEDEKYCIDILTQVSAMTKALQAVSLGLLEEHLSHCVVAAAQAGGREADEKIREATEAIARLVRS</sequence>
<dbReference type="InterPro" id="IPR038390">
    <property type="entry name" value="Metal_Tscrpt_repr_sf"/>
</dbReference>
<dbReference type="GO" id="GO:0005737">
    <property type="term" value="C:cytoplasm"/>
    <property type="evidence" value="ECO:0007669"/>
    <property type="project" value="UniProtKB-SubCell"/>
</dbReference>
<dbReference type="Pfam" id="PF02583">
    <property type="entry name" value="Trns_repr_metal"/>
    <property type="match status" value="1"/>
</dbReference>
<dbReference type="STRING" id="1550231.SAMN05660662_0865"/>
<feature type="region of interest" description="Disordered" evidence="10">
    <location>
        <begin position="1"/>
        <end position="26"/>
    </location>
</feature>
<evidence type="ECO:0000256" key="7">
    <source>
        <dbReference type="ARBA" id="ARBA00023015"/>
    </source>
</evidence>
<reference evidence="12" key="1">
    <citation type="submission" date="2016-10" db="EMBL/GenBank/DDBJ databases">
        <authorList>
            <person name="Varghese N."/>
            <person name="Submissions S."/>
        </authorList>
    </citation>
    <scope>NUCLEOTIDE SEQUENCE [LARGE SCALE GENOMIC DNA]</scope>
    <source>
        <strain evidence="12">DSM 44268</strain>
    </source>
</reference>
<dbReference type="GO" id="GO:0001217">
    <property type="term" value="F:DNA-binding transcription repressor activity"/>
    <property type="evidence" value="ECO:0007669"/>
    <property type="project" value="UniProtKB-ARBA"/>
</dbReference>
<gene>
    <name evidence="11" type="ORF">SAMN05660662_0865</name>
</gene>
<dbReference type="GO" id="GO:0046872">
    <property type="term" value="F:metal ion binding"/>
    <property type="evidence" value="ECO:0007669"/>
    <property type="project" value="UniProtKB-KW"/>
</dbReference>
<feature type="compositionally biased region" description="Basic and acidic residues" evidence="10">
    <location>
        <begin position="15"/>
        <end position="26"/>
    </location>
</feature>
<dbReference type="Gene3D" id="1.20.58.1000">
    <property type="entry name" value="Metal-sensitive repressor, helix protomer"/>
    <property type="match status" value="1"/>
</dbReference>
<dbReference type="Proteomes" id="UP000199406">
    <property type="component" value="Unassembled WGS sequence"/>
</dbReference>
<evidence type="ECO:0000256" key="2">
    <source>
        <dbReference type="ARBA" id="ARBA00005428"/>
    </source>
</evidence>
<evidence type="ECO:0000256" key="9">
    <source>
        <dbReference type="ARBA" id="ARBA00023163"/>
    </source>
</evidence>
<organism evidence="11 12">
    <name type="scientific">Blastococcus aurantiacus</name>
    <dbReference type="NCBI Taxonomy" id="1550231"/>
    <lineage>
        <taxon>Bacteria</taxon>
        <taxon>Bacillati</taxon>
        <taxon>Actinomycetota</taxon>
        <taxon>Actinomycetes</taxon>
        <taxon>Geodermatophilales</taxon>
        <taxon>Geodermatophilaceae</taxon>
        <taxon>Blastococcus</taxon>
    </lineage>
</organism>
<keyword evidence="6" id="KW-0186">Copper</keyword>
<protein>
    <submittedName>
        <fullName evidence="11">DNA-binding transcriptional regulator, FrmR family</fullName>
    </submittedName>
</protein>
<evidence type="ECO:0000256" key="1">
    <source>
        <dbReference type="ARBA" id="ARBA00004496"/>
    </source>
</evidence>
<keyword evidence="12" id="KW-1185">Reference proteome</keyword>
<dbReference type="GO" id="GO:0032993">
    <property type="term" value="C:protein-DNA complex"/>
    <property type="evidence" value="ECO:0007669"/>
    <property type="project" value="UniProtKB-ARBA"/>
</dbReference>
<evidence type="ECO:0000256" key="4">
    <source>
        <dbReference type="ARBA" id="ARBA00022491"/>
    </source>
</evidence>
<evidence type="ECO:0000256" key="6">
    <source>
        <dbReference type="ARBA" id="ARBA00023008"/>
    </source>
</evidence>
<dbReference type="PANTHER" id="PTHR33677:SF3">
    <property type="entry name" value="COPPER-SENSING TRANSCRIPTIONAL REPRESSOR RICR"/>
    <property type="match status" value="1"/>
</dbReference>
<keyword evidence="7" id="KW-0805">Transcription regulation</keyword>
<dbReference type="FunFam" id="1.20.58.1000:FF:000003">
    <property type="entry name" value="CopY family transcriptional regulator"/>
    <property type="match status" value="1"/>
</dbReference>
<proteinExistence type="inferred from homology"/>
<evidence type="ECO:0000256" key="8">
    <source>
        <dbReference type="ARBA" id="ARBA00023125"/>
    </source>
</evidence>
<keyword evidence="9" id="KW-0804">Transcription</keyword>
<comment type="subcellular location">
    <subcellularLocation>
        <location evidence="1">Cytoplasm</location>
    </subcellularLocation>
</comment>